<evidence type="ECO:0000313" key="3">
    <source>
        <dbReference type="Proteomes" id="UP000799424"/>
    </source>
</evidence>
<name>A0A6A6ZLI4_9PLEO</name>
<keyword evidence="3" id="KW-1185">Reference proteome</keyword>
<dbReference type="AlphaFoldDB" id="A0A6A6ZLI4"/>
<dbReference type="EMBL" id="MU006235">
    <property type="protein sequence ID" value="KAF2821920.1"/>
    <property type="molecule type" value="Genomic_DNA"/>
</dbReference>
<reference evidence="2" key="1">
    <citation type="journal article" date="2020" name="Stud. Mycol.">
        <title>101 Dothideomycetes genomes: a test case for predicting lifestyles and emergence of pathogens.</title>
        <authorList>
            <person name="Haridas S."/>
            <person name="Albert R."/>
            <person name="Binder M."/>
            <person name="Bloem J."/>
            <person name="Labutti K."/>
            <person name="Salamov A."/>
            <person name="Andreopoulos B."/>
            <person name="Baker S."/>
            <person name="Barry K."/>
            <person name="Bills G."/>
            <person name="Bluhm B."/>
            <person name="Cannon C."/>
            <person name="Castanera R."/>
            <person name="Culley D."/>
            <person name="Daum C."/>
            <person name="Ezra D."/>
            <person name="Gonzalez J."/>
            <person name="Henrissat B."/>
            <person name="Kuo A."/>
            <person name="Liang C."/>
            <person name="Lipzen A."/>
            <person name="Lutzoni F."/>
            <person name="Magnuson J."/>
            <person name="Mondo S."/>
            <person name="Nolan M."/>
            <person name="Ohm R."/>
            <person name="Pangilinan J."/>
            <person name="Park H.-J."/>
            <person name="Ramirez L."/>
            <person name="Alfaro M."/>
            <person name="Sun H."/>
            <person name="Tritt A."/>
            <person name="Yoshinaga Y."/>
            <person name="Zwiers L.-H."/>
            <person name="Turgeon B."/>
            <person name="Goodwin S."/>
            <person name="Spatafora J."/>
            <person name="Crous P."/>
            <person name="Grigoriev I."/>
        </authorList>
    </citation>
    <scope>NUCLEOTIDE SEQUENCE</scope>
    <source>
        <strain evidence="2">CBS 113818</strain>
    </source>
</reference>
<feature type="compositionally biased region" description="Polar residues" evidence="1">
    <location>
        <begin position="36"/>
        <end position="55"/>
    </location>
</feature>
<feature type="compositionally biased region" description="Polar residues" evidence="1">
    <location>
        <begin position="15"/>
        <end position="27"/>
    </location>
</feature>
<evidence type="ECO:0000313" key="2">
    <source>
        <dbReference type="EMBL" id="KAF2821920.1"/>
    </source>
</evidence>
<protein>
    <submittedName>
        <fullName evidence="2">Uncharacterized protein</fullName>
    </submittedName>
</protein>
<proteinExistence type="predicted"/>
<accession>A0A6A6ZLI4</accession>
<organism evidence="2 3">
    <name type="scientific">Ophiobolus disseminans</name>
    <dbReference type="NCBI Taxonomy" id="1469910"/>
    <lineage>
        <taxon>Eukaryota</taxon>
        <taxon>Fungi</taxon>
        <taxon>Dikarya</taxon>
        <taxon>Ascomycota</taxon>
        <taxon>Pezizomycotina</taxon>
        <taxon>Dothideomycetes</taxon>
        <taxon>Pleosporomycetidae</taxon>
        <taxon>Pleosporales</taxon>
        <taxon>Pleosporineae</taxon>
        <taxon>Phaeosphaeriaceae</taxon>
        <taxon>Ophiobolus</taxon>
    </lineage>
</organism>
<sequence>MCLHVLQRLEVGPQKSASPATVSTSPRRTPDKIDCDTTQASSSAHRAAVQASNSAPRRYSGHPTNPTTLGPRLQATSIVPV</sequence>
<evidence type="ECO:0000256" key="1">
    <source>
        <dbReference type="SAM" id="MobiDB-lite"/>
    </source>
</evidence>
<feature type="region of interest" description="Disordered" evidence="1">
    <location>
        <begin position="7"/>
        <end position="81"/>
    </location>
</feature>
<dbReference type="Proteomes" id="UP000799424">
    <property type="component" value="Unassembled WGS sequence"/>
</dbReference>
<feature type="compositionally biased region" description="Polar residues" evidence="1">
    <location>
        <begin position="62"/>
        <end position="81"/>
    </location>
</feature>
<gene>
    <name evidence="2" type="ORF">CC86DRAFT_93699</name>
</gene>